<organism evidence="1 2">
    <name type="scientific">Marchantia polymorpha</name>
    <name type="common">Common liverwort</name>
    <name type="synonym">Marchantia aquatica</name>
    <dbReference type="NCBI Taxonomy" id="3197"/>
    <lineage>
        <taxon>Eukaryota</taxon>
        <taxon>Viridiplantae</taxon>
        <taxon>Streptophyta</taxon>
        <taxon>Embryophyta</taxon>
        <taxon>Marchantiophyta</taxon>
        <taxon>Marchantiopsida</taxon>
        <taxon>Marchantiidae</taxon>
        <taxon>Marchantiales</taxon>
        <taxon>Marchantiaceae</taxon>
        <taxon>Marchantia</taxon>
    </lineage>
</organism>
<gene>
    <name evidence="1" type="ORF">MARPO_0023s0077</name>
</gene>
<name>A0A2R6XCC1_MARPO</name>
<accession>A0A2R6XCC1</accession>
<evidence type="ECO:0000313" key="1">
    <source>
        <dbReference type="EMBL" id="PTQ43755.1"/>
    </source>
</evidence>
<sequence>MQHLMDLSLDLALLKVVHEDKTSTIMSLFFLSLKLGACDDLVKCLVQFRVLFHILLHEKWTLARLCMIFAHHSTINAGADD</sequence>
<proteinExistence type="predicted"/>
<reference evidence="2" key="1">
    <citation type="journal article" date="2017" name="Cell">
        <title>Insights into land plant evolution garnered from the Marchantia polymorpha genome.</title>
        <authorList>
            <person name="Bowman J.L."/>
            <person name="Kohchi T."/>
            <person name="Yamato K.T."/>
            <person name="Jenkins J."/>
            <person name="Shu S."/>
            <person name="Ishizaki K."/>
            <person name="Yamaoka S."/>
            <person name="Nishihama R."/>
            <person name="Nakamura Y."/>
            <person name="Berger F."/>
            <person name="Adam C."/>
            <person name="Aki S.S."/>
            <person name="Althoff F."/>
            <person name="Araki T."/>
            <person name="Arteaga-Vazquez M.A."/>
            <person name="Balasubrmanian S."/>
            <person name="Barry K."/>
            <person name="Bauer D."/>
            <person name="Boehm C.R."/>
            <person name="Briginshaw L."/>
            <person name="Caballero-Perez J."/>
            <person name="Catarino B."/>
            <person name="Chen F."/>
            <person name="Chiyoda S."/>
            <person name="Chovatia M."/>
            <person name="Davies K.M."/>
            <person name="Delmans M."/>
            <person name="Demura T."/>
            <person name="Dierschke T."/>
            <person name="Dolan L."/>
            <person name="Dorantes-Acosta A.E."/>
            <person name="Eklund D.M."/>
            <person name="Florent S.N."/>
            <person name="Flores-Sandoval E."/>
            <person name="Fujiyama A."/>
            <person name="Fukuzawa H."/>
            <person name="Galik B."/>
            <person name="Grimanelli D."/>
            <person name="Grimwood J."/>
            <person name="Grossniklaus U."/>
            <person name="Hamada T."/>
            <person name="Haseloff J."/>
            <person name="Hetherington A.J."/>
            <person name="Higo A."/>
            <person name="Hirakawa Y."/>
            <person name="Hundley H.N."/>
            <person name="Ikeda Y."/>
            <person name="Inoue K."/>
            <person name="Inoue S.I."/>
            <person name="Ishida S."/>
            <person name="Jia Q."/>
            <person name="Kakita M."/>
            <person name="Kanazawa T."/>
            <person name="Kawai Y."/>
            <person name="Kawashima T."/>
            <person name="Kennedy M."/>
            <person name="Kinose K."/>
            <person name="Kinoshita T."/>
            <person name="Kohara Y."/>
            <person name="Koide E."/>
            <person name="Komatsu K."/>
            <person name="Kopischke S."/>
            <person name="Kubo M."/>
            <person name="Kyozuka J."/>
            <person name="Lagercrantz U."/>
            <person name="Lin S.S."/>
            <person name="Lindquist E."/>
            <person name="Lipzen A.M."/>
            <person name="Lu C.W."/>
            <person name="De Luna E."/>
            <person name="Martienssen R.A."/>
            <person name="Minamino N."/>
            <person name="Mizutani M."/>
            <person name="Mizutani M."/>
            <person name="Mochizuki N."/>
            <person name="Monte I."/>
            <person name="Mosher R."/>
            <person name="Nagasaki H."/>
            <person name="Nakagami H."/>
            <person name="Naramoto S."/>
            <person name="Nishitani K."/>
            <person name="Ohtani M."/>
            <person name="Okamoto T."/>
            <person name="Okumura M."/>
            <person name="Phillips J."/>
            <person name="Pollak B."/>
            <person name="Reinders A."/>
            <person name="Rovekamp M."/>
            <person name="Sano R."/>
            <person name="Sawa S."/>
            <person name="Schmid M.W."/>
            <person name="Shirakawa M."/>
            <person name="Solano R."/>
            <person name="Spunde A."/>
            <person name="Suetsugu N."/>
            <person name="Sugano S."/>
            <person name="Sugiyama A."/>
            <person name="Sun R."/>
            <person name="Suzuki Y."/>
            <person name="Takenaka M."/>
            <person name="Takezawa D."/>
            <person name="Tomogane H."/>
            <person name="Tsuzuki M."/>
            <person name="Ueda T."/>
            <person name="Umeda M."/>
            <person name="Ward J.M."/>
            <person name="Watanabe Y."/>
            <person name="Yazaki K."/>
            <person name="Yokoyama R."/>
            <person name="Yoshitake Y."/>
            <person name="Yotsui I."/>
            <person name="Zachgo S."/>
            <person name="Schmutz J."/>
        </authorList>
    </citation>
    <scope>NUCLEOTIDE SEQUENCE [LARGE SCALE GENOMIC DNA]</scope>
    <source>
        <strain evidence="2">Tak-1</strain>
    </source>
</reference>
<evidence type="ECO:0000313" key="2">
    <source>
        <dbReference type="Proteomes" id="UP000244005"/>
    </source>
</evidence>
<dbReference type="Gramene" id="Mp2g11100.1">
    <property type="protein sequence ID" value="Mp2g11100.1.cds1"/>
    <property type="gene ID" value="Mp2g11100"/>
</dbReference>
<keyword evidence="2" id="KW-1185">Reference proteome</keyword>
<dbReference type="EMBL" id="KZ772695">
    <property type="protein sequence ID" value="PTQ43755.1"/>
    <property type="molecule type" value="Genomic_DNA"/>
</dbReference>
<dbReference type="Proteomes" id="UP000244005">
    <property type="component" value="Unassembled WGS sequence"/>
</dbReference>
<protein>
    <submittedName>
        <fullName evidence="1">Uncharacterized protein</fullName>
    </submittedName>
</protein>
<dbReference type="AlphaFoldDB" id="A0A2R6XCC1"/>